<dbReference type="NCBIfam" id="TIGR04354">
    <property type="entry name" value="amphi-Trp"/>
    <property type="match status" value="1"/>
</dbReference>
<accession>A0A939IN91</accession>
<dbReference type="InterPro" id="IPR027598">
    <property type="entry name" value="Amphi-Trp_dom"/>
</dbReference>
<proteinExistence type="predicted"/>
<dbReference type="AlphaFoldDB" id="A0A939IN91"/>
<evidence type="ECO:0000313" key="2">
    <source>
        <dbReference type="EMBL" id="MBN7797807.1"/>
    </source>
</evidence>
<dbReference type="Pfam" id="PF20068">
    <property type="entry name" value="Amphi-Trp"/>
    <property type="match status" value="1"/>
</dbReference>
<dbReference type="EMBL" id="JAFKCZ010000010">
    <property type="protein sequence ID" value="MBN7797807.1"/>
    <property type="molecule type" value="Genomic_DNA"/>
</dbReference>
<sequence>MELLEITEKHTMRREQAADLLRELADALSRHNGVDFLREGKKLHIRVPDEVEVELEVEIESGESGIEIEINW</sequence>
<evidence type="ECO:0000313" key="3">
    <source>
        <dbReference type="Proteomes" id="UP000664303"/>
    </source>
</evidence>
<dbReference type="Proteomes" id="UP000664303">
    <property type="component" value="Unassembled WGS sequence"/>
</dbReference>
<organism evidence="2 3">
    <name type="scientific">Parahaliea mediterranea</name>
    <dbReference type="NCBI Taxonomy" id="651086"/>
    <lineage>
        <taxon>Bacteria</taxon>
        <taxon>Pseudomonadati</taxon>
        <taxon>Pseudomonadota</taxon>
        <taxon>Gammaproteobacteria</taxon>
        <taxon>Cellvibrionales</taxon>
        <taxon>Halieaceae</taxon>
        <taxon>Parahaliea</taxon>
    </lineage>
</organism>
<comment type="caution">
    <text evidence="2">The sequence shown here is derived from an EMBL/GenBank/DDBJ whole genome shotgun (WGS) entry which is preliminary data.</text>
</comment>
<name>A0A939IN91_9GAMM</name>
<reference evidence="2" key="1">
    <citation type="submission" date="2021-02" db="EMBL/GenBank/DDBJ databases">
        <title>PHA producing bacteria isolated from coastal sediment in Guangdong, Shenzhen.</title>
        <authorList>
            <person name="Zheng W."/>
            <person name="Yu S."/>
            <person name="Huang Y."/>
        </authorList>
    </citation>
    <scope>NUCLEOTIDE SEQUENCE</scope>
    <source>
        <strain evidence="2">TN14-10</strain>
    </source>
</reference>
<dbReference type="RefSeq" id="WP_206561253.1">
    <property type="nucleotide sequence ID" value="NZ_JAFKCZ010000010.1"/>
</dbReference>
<feature type="domain" description="Amphi-Trp" evidence="1">
    <location>
        <begin position="6"/>
        <end position="72"/>
    </location>
</feature>
<evidence type="ECO:0000259" key="1">
    <source>
        <dbReference type="Pfam" id="PF20068"/>
    </source>
</evidence>
<keyword evidence="3" id="KW-1185">Reference proteome</keyword>
<gene>
    <name evidence="2" type="ORF">JYP50_14445</name>
</gene>
<protein>
    <submittedName>
        <fullName evidence="2">Amphi-Trp domain-containing protein</fullName>
    </submittedName>
</protein>